<gene>
    <name evidence="3" type="ORF">C491_17659</name>
</gene>
<dbReference type="Proteomes" id="UP000011688">
    <property type="component" value="Unassembled WGS sequence"/>
</dbReference>
<evidence type="ECO:0000313" key="4">
    <source>
        <dbReference type="Proteomes" id="UP000011688"/>
    </source>
</evidence>
<feature type="domain" description="Halobacterial output" evidence="2">
    <location>
        <begin position="6"/>
        <end position="76"/>
    </location>
</feature>
<dbReference type="EMBL" id="AOIB01000033">
    <property type="protein sequence ID" value="ELY54947.1"/>
    <property type="molecule type" value="Genomic_DNA"/>
</dbReference>
<sequence length="102" mass="10940">MQPPELGVEIARKIAAEKGVEPATLEPPVQAVIDVTALERLIHTGPHSRTEFTGVVSFTYGEYTVTVEQTGTVSVIPRSELEPGADSRPQPREACDTPSDLA</sequence>
<dbReference type="RefSeq" id="WP_005558580.1">
    <property type="nucleotide sequence ID" value="NZ_AOIB01000033.1"/>
</dbReference>
<evidence type="ECO:0000256" key="1">
    <source>
        <dbReference type="SAM" id="MobiDB-lite"/>
    </source>
</evidence>
<proteinExistence type="predicted"/>
<evidence type="ECO:0000259" key="2">
    <source>
        <dbReference type="Pfam" id="PF18545"/>
    </source>
</evidence>
<reference evidence="3 4" key="1">
    <citation type="journal article" date="2014" name="PLoS Genet.">
        <title>Phylogenetically driven sequencing of extremely halophilic archaea reveals strategies for static and dynamic osmo-response.</title>
        <authorList>
            <person name="Becker E.A."/>
            <person name="Seitzer P.M."/>
            <person name="Tritt A."/>
            <person name="Larsen D."/>
            <person name="Krusor M."/>
            <person name="Yao A.I."/>
            <person name="Wu D."/>
            <person name="Madern D."/>
            <person name="Eisen J.A."/>
            <person name="Darling A.E."/>
            <person name="Facciotti M.T."/>
        </authorList>
    </citation>
    <scope>NUCLEOTIDE SEQUENCE [LARGE SCALE GENOMIC DNA]</scope>
    <source>
        <strain evidence="3 4">DSM 10524</strain>
    </source>
</reference>
<feature type="region of interest" description="Disordered" evidence="1">
    <location>
        <begin position="74"/>
        <end position="102"/>
    </location>
</feature>
<accession>L9WZX6</accession>
<keyword evidence="4" id="KW-1185">Reference proteome</keyword>
<dbReference type="InterPro" id="IPR040624">
    <property type="entry name" value="HalOD1"/>
</dbReference>
<name>L9WZX6_9EURY</name>
<evidence type="ECO:0000313" key="3">
    <source>
        <dbReference type="EMBL" id="ELY54947.1"/>
    </source>
</evidence>
<dbReference type="Pfam" id="PF18545">
    <property type="entry name" value="HalOD1"/>
    <property type="match status" value="1"/>
</dbReference>
<dbReference type="OrthoDB" id="181456at2157"/>
<comment type="caution">
    <text evidence="3">The sequence shown here is derived from an EMBL/GenBank/DDBJ whole genome shotgun (WGS) entry which is preliminary data.</text>
</comment>
<dbReference type="AlphaFoldDB" id="L9WZX6"/>
<organism evidence="3 4">
    <name type="scientific">Natronococcus amylolyticus DSM 10524</name>
    <dbReference type="NCBI Taxonomy" id="1227497"/>
    <lineage>
        <taxon>Archaea</taxon>
        <taxon>Methanobacteriati</taxon>
        <taxon>Methanobacteriota</taxon>
        <taxon>Stenosarchaea group</taxon>
        <taxon>Halobacteria</taxon>
        <taxon>Halobacteriales</taxon>
        <taxon>Natrialbaceae</taxon>
        <taxon>Natronococcus</taxon>
    </lineage>
</organism>
<protein>
    <recommendedName>
        <fullName evidence="2">Halobacterial output domain-containing protein</fullName>
    </recommendedName>
</protein>